<dbReference type="EMBL" id="BX284602">
    <property type="protein sequence ID" value="CCD72682.1"/>
    <property type="molecule type" value="Genomic_DNA"/>
</dbReference>
<dbReference type="PaxDb" id="6239-K05F6.10"/>
<dbReference type="PhylomeDB" id="O44870"/>
<evidence type="ECO:0000259" key="2">
    <source>
        <dbReference type="SMART" id="SM00061"/>
    </source>
</evidence>
<name>O44870_CAEEL</name>
<feature type="domain" description="MATH" evidence="2">
    <location>
        <begin position="6"/>
        <end position="107"/>
    </location>
</feature>
<dbReference type="HOGENOM" id="CLU_604444_0_0_1"/>
<evidence type="ECO:0000313" key="4">
    <source>
        <dbReference type="Proteomes" id="UP000001940"/>
    </source>
</evidence>
<proteinExistence type="predicted"/>
<protein>
    <submittedName>
        <fullName evidence="3">MATH domain-containing protein</fullName>
    </submittedName>
</protein>
<dbReference type="PANTHER" id="PTHR22743">
    <property type="entry name" value="MEPRIN/TRAF-LIKE MATH FAMILY-C.ELEGANS"/>
    <property type="match status" value="1"/>
</dbReference>
<feature type="compositionally biased region" description="Basic and acidic residues" evidence="1">
    <location>
        <begin position="250"/>
        <end position="260"/>
    </location>
</feature>
<dbReference type="PeptideAtlas" id="O44870"/>
<sequence length="453" mass="51544">MGGEFKMEHIFENVDRMKPNDKLHSEKENYLNCWWRIQITRCNDDFKVGMCSRRRSGQESRKLQADLDMIISSGSDNRMTARLNDAVFEPSAGYCSQGKDIFKWGSVVDFLADGCLKVEVRVNITGSVVAPPISNGMDEFRQERYVNVRSFIDKYAPDKRSETIKQQLPNNITQNSPKNSSIKSVRFSPTPSQFARSYSFRKRVTALESEKNSVSSEIESIADMVKQLSLINDSMARETEQIAKVNVRQEGIRQARRQDESSPSFKKSEPLLSPPTTAKANFGREGTRQVRRQDDTTPGITKSEPISPLGHGSIMQARRLEEVWKHPPRRPKAYQLDQSPPEHQADLLKFLEVRYEKSIVTDANVDLLLQFAIRKSDLVVLDKCETFLMLKSRKSISELLKIAMEFSLEALKIHCLSKITTLDQVTSVISDLTLSGLDRSLLEALMSRTLKLK</sequence>
<evidence type="ECO:0000256" key="1">
    <source>
        <dbReference type="SAM" id="MobiDB-lite"/>
    </source>
</evidence>
<dbReference type="UCSC" id="K05F6.10">
    <property type="organism name" value="c. elegans"/>
</dbReference>
<dbReference type="KEGG" id="cel:CELE_K05F6.10"/>
<evidence type="ECO:0000313" key="5">
    <source>
        <dbReference type="WormBase" id="K05F6.10"/>
    </source>
</evidence>
<gene>
    <name evidence="3" type="ORF">CELE_K05F6.10</name>
    <name evidence="3 5" type="ORF">K05F6.10</name>
</gene>
<accession>G4RXJ7</accession>
<organism evidence="3 4">
    <name type="scientific">Caenorhabditis elegans</name>
    <dbReference type="NCBI Taxonomy" id="6239"/>
    <lineage>
        <taxon>Eukaryota</taxon>
        <taxon>Metazoa</taxon>
        <taxon>Ecdysozoa</taxon>
        <taxon>Nematoda</taxon>
        <taxon>Chromadorea</taxon>
        <taxon>Rhabditida</taxon>
        <taxon>Rhabditina</taxon>
        <taxon>Rhabditomorpha</taxon>
        <taxon>Rhabditoidea</taxon>
        <taxon>Rhabditidae</taxon>
        <taxon>Peloderinae</taxon>
        <taxon>Caenorhabditis</taxon>
    </lineage>
</organism>
<dbReference type="Proteomes" id="UP000001940">
    <property type="component" value="Chromosome II"/>
</dbReference>
<dbReference type="InterPro" id="IPR052664">
    <property type="entry name" value="BTB-MATH_domain_protein"/>
</dbReference>
<dbReference type="InParanoid" id="O44870"/>
<dbReference type="CDD" id="cd00121">
    <property type="entry name" value="MATH"/>
    <property type="match status" value="1"/>
</dbReference>
<dbReference type="Bgee" id="WBGene00019421">
    <property type="expression patterns" value="Expressed in larva"/>
</dbReference>
<dbReference type="Pfam" id="PF00917">
    <property type="entry name" value="MATH"/>
    <property type="match status" value="1"/>
</dbReference>
<dbReference type="CTD" id="187039"/>
<reference evidence="3 4" key="1">
    <citation type="journal article" date="1998" name="Science">
        <title>Genome sequence of the nematode C. elegans: a platform for investigating biology.</title>
        <authorList>
            <consortium name="The C. elegans sequencing consortium"/>
            <person name="Sulson J.E."/>
            <person name="Waterston R."/>
        </authorList>
    </citation>
    <scope>NUCLEOTIDE SEQUENCE [LARGE SCALE GENOMIC DNA]</scope>
    <source>
        <strain evidence="3 4">Bristol N2</strain>
    </source>
</reference>
<dbReference type="PANTHER" id="PTHR22743:SF165">
    <property type="entry name" value="BTB AND MATH DOMAIN CONTAINING-RELATED"/>
    <property type="match status" value="1"/>
</dbReference>
<keyword evidence="4" id="KW-1185">Reference proteome</keyword>
<dbReference type="InterPro" id="IPR002083">
    <property type="entry name" value="MATH/TRAF_dom"/>
</dbReference>
<dbReference type="WormBase" id="K05F6.10">
    <property type="protein sequence ID" value="CE41426"/>
    <property type="gene ID" value="WBGene00019421"/>
</dbReference>
<feature type="region of interest" description="Disordered" evidence="1">
    <location>
        <begin position="248"/>
        <end position="312"/>
    </location>
</feature>
<evidence type="ECO:0000313" key="3">
    <source>
        <dbReference type="EMBL" id="CCD72682.1"/>
    </source>
</evidence>
<dbReference type="GeneID" id="187039"/>
<dbReference type="AGR" id="WB:WBGene00019421"/>
<dbReference type="SMART" id="SM00061">
    <property type="entry name" value="MATH"/>
    <property type="match status" value="1"/>
</dbReference>
<accession>O44870</accession>
<dbReference type="AlphaFoldDB" id="O44870"/>
<dbReference type="RefSeq" id="NP_494000.2">
    <property type="nucleotide sequence ID" value="NM_061599.2"/>
</dbReference>
<feature type="compositionally biased region" description="Basic and acidic residues" evidence="1">
    <location>
        <begin position="285"/>
        <end position="295"/>
    </location>
</feature>